<proteinExistence type="predicted"/>
<protein>
    <recommendedName>
        <fullName evidence="3">G-patch domain-containing protein</fullName>
    </recommendedName>
</protein>
<comment type="caution">
    <text evidence="1">The sequence shown here is derived from an EMBL/GenBank/DDBJ whole genome shotgun (WGS) entry which is preliminary data.</text>
</comment>
<reference evidence="1" key="1">
    <citation type="submission" date="2020-08" db="EMBL/GenBank/DDBJ databases">
        <title>Plant Genome Project.</title>
        <authorList>
            <person name="Zhang R.-G."/>
        </authorList>
    </citation>
    <scope>NUCLEOTIDE SEQUENCE</scope>
    <source>
        <strain evidence="1">WSP0</strain>
        <tissue evidence="1">Leaf</tissue>
    </source>
</reference>
<sequence length="105" mass="11924">MSYMPGLGLGKNLQGPAKFEAMGTLTRTTGLGYLPSGSNKVKKGERLEDYFIKEKAKQVYQGQLEPFWDKETNTLLPGFKIFANDVWPESEEEFEAVEEREKLTD</sequence>
<evidence type="ECO:0000313" key="2">
    <source>
        <dbReference type="Proteomes" id="UP000823749"/>
    </source>
</evidence>
<gene>
    <name evidence="1" type="ORF">RHGRI_011357</name>
</gene>
<name>A0AAV6KLX8_9ERIC</name>
<keyword evidence="2" id="KW-1185">Reference proteome</keyword>
<dbReference type="EMBL" id="JACTNZ010000004">
    <property type="protein sequence ID" value="KAG5553442.1"/>
    <property type="molecule type" value="Genomic_DNA"/>
</dbReference>
<accession>A0AAV6KLX8</accession>
<evidence type="ECO:0008006" key="3">
    <source>
        <dbReference type="Google" id="ProtNLM"/>
    </source>
</evidence>
<dbReference type="AlphaFoldDB" id="A0AAV6KLX8"/>
<organism evidence="1 2">
    <name type="scientific">Rhododendron griersonianum</name>
    <dbReference type="NCBI Taxonomy" id="479676"/>
    <lineage>
        <taxon>Eukaryota</taxon>
        <taxon>Viridiplantae</taxon>
        <taxon>Streptophyta</taxon>
        <taxon>Embryophyta</taxon>
        <taxon>Tracheophyta</taxon>
        <taxon>Spermatophyta</taxon>
        <taxon>Magnoliopsida</taxon>
        <taxon>eudicotyledons</taxon>
        <taxon>Gunneridae</taxon>
        <taxon>Pentapetalae</taxon>
        <taxon>asterids</taxon>
        <taxon>Ericales</taxon>
        <taxon>Ericaceae</taxon>
        <taxon>Ericoideae</taxon>
        <taxon>Rhodoreae</taxon>
        <taxon>Rhododendron</taxon>
    </lineage>
</organism>
<dbReference type="Proteomes" id="UP000823749">
    <property type="component" value="Chromosome 4"/>
</dbReference>
<evidence type="ECO:0000313" key="1">
    <source>
        <dbReference type="EMBL" id="KAG5553442.1"/>
    </source>
</evidence>